<reference evidence="3" key="1">
    <citation type="submission" date="2021-01" db="EMBL/GenBank/DDBJ databases">
        <title>Whole genome shotgun sequence of Catellatospora methionotrophica NBRC 14553.</title>
        <authorList>
            <person name="Komaki H."/>
            <person name="Tamura T."/>
        </authorList>
    </citation>
    <scope>NUCLEOTIDE SEQUENCE</scope>
    <source>
        <strain evidence="3">NBRC 14553</strain>
    </source>
</reference>
<feature type="signal peptide" evidence="2">
    <location>
        <begin position="1"/>
        <end position="30"/>
    </location>
</feature>
<dbReference type="EMBL" id="BONJ01000028">
    <property type="protein sequence ID" value="GIG16782.1"/>
    <property type="molecule type" value="Genomic_DNA"/>
</dbReference>
<name>A0A8J3L9D0_9ACTN</name>
<dbReference type="InterPro" id="IPR009003">
    <property type="entry name" value="Peptidase_S1_PA"/>
</dbReference>
<organism evidence="3 4">
    <name type="scientific">Catellatospora methionotrophica</name>
    <dbReference type="NCBI Taxonomy" id="121620"/>
    <lineage>
        <taxon>Bacteria</taxon>
        <taxon>Bacillati</taxon>
        <taxon>Actinomycetota</taxon>
        <taxon>Actinomycetes</taxon>
        <taxon>Micromonosporales</taxon>
        <taxon>Micromonosporaceae</taxon>
        <taxon>Catellatospora</taxon>
    </lineage>
</organism>
<dbReference type="Proteomes" id="UP000660339">
    <property type="component" value="Unassembled WGS sequence"/>
</dbReference>
<feature type="region of interest" description="Disordered" evidence="1">
    <location>
        <begin position="34"/>
        <end position="78"/>
    </location>
</feature>
<evidence type="ECO:0000313" key="3">
    <source>
        <dbReference type="EMBL" id="GIG16782.1"/>
    </source>
</evidence>
<evidence type="ECO:0000256" key="1">
    <source>
        <dbReference type="SAM" id="MobiDB-lite"/>
    </source>
</evidence>
<proteinExistence type="predicted"/>
<dbReference type="InterPro" id="IPR043504">
    <property type="entry name" value="Peptidase_S1_PA_chymotrypsin"/>
</dbReference>
<dbReference type="PROSITE" id="PS00135">
    <property type="entry name" value="TRYPSIN_SER"/>
    <property type="match status" value="1"/>
</dbReference>
<dbReference type="AlphaFoldDB" id="A0A8J3L9D0"/>
<dbReference type="InterPro" id="IPR033116">
    <property type="entry name" value="TRYPSIN_SER"/>
</dbReference>
<dbReference type="Gene3D" id="2.40.10.10">
    <property type="entry name" value="Trypsin-like serine proteases"/>
    <property type="match status" value="2"/>
</dbReference>
<evidence type="ECO:0000313" key="4">
    <source>
        <dbReference type="Proteomes" id="UP000660339"/>
    </source>
</evidence>
<feature type="compositionally biased region" description="Basic and acidic residues" evidence="1">
    <location>
        <begin position="52"/>
        <end position="72"/>
    </location>
</feature>
<gene>
    <name evidence="3" type="ORF">Cme02nite_51140</name>
</gene>
<evidence type="ECO:0000256" key="2">
    <source>
        <dbReference type="SAM" id="SignalP"/>
    </source>
</evidence>
<protein>
    <submittedName>
        <fullName evidence="3">Uncharacterized protein</fullName>
    </submittedName>
</protein>
<feature type="chain" id="PRO_5039410649" evidence="2">
    <location>
        <begin position="31"/>
        <end position="443"/>
    </location>
</feature>
<keyword evidence="4" id="KW-1185">Reference proteome</keyword>
<sequence>MLVFPTPRRRVTPLALIGVTTLAAVLAAGAAPGAAAAPRPADVSSHIAPAGKGKDGDDPAEDKPAETSDDPKAGSNAAAEVMRRQEPLLDAGLAISELDDGGLGGLRLDVPKNTLHVWWRGDVPAKVKDAIERFRAADGIRIEVGESRYSQRELLKATEGLSRRSGDLPELVGVAPAVEGSGLAVYVNPQILVTITLEMLPPGSTITEMPVVQQVSRGFDIAPWWAGSVAQPVNGGPVCSTGFAVEKRFLGIPTESGVIVAEHCAPGGGVAFDSGSGIRIGTAGAPSTLPKTDSLYVRAPGGSAARIYDGGVGVGEFSKPVVGVTGNLPGQYVCTSGAATGAHCDVVINLTNFEHVLAPSGIVVRSSLATQQQGRPAVGLGDSGGPVFVVTAADPGKVKAAGMINGGVLQTNCEGFGSTCFVQVTFTNIYYVQAAHDVYVKTS</sequence>
<dbReference type="SUPFAM" id="SSF50494">
    <property type="entry name" value="Trypsin-like serine proteases"/>
    <property type="match status" value="1"/>
</dbReference>
<comment type="caution">
    <text evidence="3">The sequence shown here is derived from an EMBL/GenBank/DDBJ whole genome shotgun (WGS) entry which is preliminary data.</text>
</comment>
<accession>A0A8J3L9D0</accession>
<keyword evidence="2" id="KW-0732">Signal</keyword>
<dbReference type="RefSeq" id="WP_166379186.1">
    <property type="nucleotide sequence ID" value="NZ_BAAATT010000005.1"/>
</dbReference>